<accession>A0A430Q6J8</accession>
<dbReference type="GO" id="GO:0008017">
    <property type="term" value="F:microtubule binding"/>
    <property type="evidence" value="ECO:0007669"/>
    <property type="project" value="TreeGrafter"/>
</dbReference>
<keyword evidence="3" id="KW-1185">Reference proteome</keyword>
<evidence type="ECO:0000256" key="1">
    <source>
        <dbReference type="SAM" id="MobiDB-lite"/>
    </source>
</evidence>
<gene>
    <name evidence="2" type="ORF">DC041_0001648</name>
</gene>
<reference evidence="2 3" key="1">
    <citation type="journal article" date="2019" name="PLoS Pathog.">
        <title>Genome sequence of the bovine parasite Schistosoma bovis Tanzania.</title>
        <authorList>
            <person name="Oey H."/>
            <person name="Zakrzewski M."/>
            <person name="Gobert G."/>
            <person name="Gravermann K."/>
            <person name="Stoye J."/>
            <person name="Jones M."/>
            <person name="Mcmanus D."/>
            <person name="Krause L."/>
        </authorList>
    </citation>
    <scope>NUCLEOTIDE SEQUENCE [LARGE SCALE GENOMIC DNA]</scope>
    <source>
        <strain evidence="2 3">TAN1997</strain>
    </source>
</reference>
<dbReference type="Pfam" id="PF16100">
    <property type="entry name" value="RMI2"/>
    <property type="match status" value="1"/>
</dbReference>
<feature type="region of interest" description="Disordered" evidence="1">
    <location>
        <begin position="34"/>
        <end position="59"/>
    </location>
</feature>
<dbReference type="SUPFAM" id="SSF48371">
    <property type="entry name" value="ARM repeat"/>
    <property type="match status" value="1"/>
</dbReference>
<dbReference type="Proteomes" id="UP000290809">
    <property type="component" value="Unassembled WGS sequence"/>
</dbReference>
<feature type="compositionally biased region" description="Low complexity" evidence="1">
    <location>
        <begin position="34"/>
        <end position="51"/>
    </location>
</feature>
<protein>
    <submittedName>
        <fullName evidence="2">Uncharacterized protein</fullName>
    </submittedName>
</protein>
<proteinExistence type="predicted"/>
<dbReference type="GO" id="GO:0000226">
    <property type="term" value="P:microtubule cytoskeleton organization"/>
    <property type="evidence" value="ECO:0007669"/>
    <property type="project" value="TreeGrafter"/>
</dbReference>
<dbReference type="InterPro" id="IPR016024">
    <property type="entry name" value="ARM-type_fold"/>
</dbReference>
<dbReference type="Gene3D" id="1.25.10.10">
    <property type="entry name" value="Leucine-rich Repeat Variant"/>
    <property type="match status" value="1"/>
</dbReference>
<evidence type="ECO:0000313" key="3">
    <source>
        <dbReference type="Proteomes" id="UP000290809"/>
    </source>
</evidence>
<dbReference type="EMBL" id="QMKO01002491">
    <property type="protein sequence ID" value="RTG83340.1"/>
    <property type="molecule type" value="Genomic_DNA"/>
</dbReference>
<sequence length="351" mass="39645">MYSIDHKNPAVRLQTALLVSRIVENLCNHGRMNLSNRNNINRGSGGSNNNNPTVGRLSSWGSTGNLNSVSSANLSSSNSVFLGGFMERLVSALSQFLTDGNQETRYYGRRLLSTLMQHPDFERTAQRQLTGQPLRAVKEAIDQIHQKTVMSSSNLESPPLMRKLLIGQLFHNVDKLPIYNSIRQIWEMDLLDNNITTTTNNTNNSVLKKLSWCMLWLQGRIIKNYQSPNNNNNNFILDDGTGELLIIYDLDKNQPVNYKVNIGDYVAVIGKLVQPNKDNNNNNDYDDKKECLNGWHILAKSVTHLTDHIIQQDNGELLYTSSSSSSQKIMSNSAFYELSWPLEVIDMTYSV</sequence>
<dbReference type="PANTHER" id="PTHR21567:SF87">
    <property type="entry name" value="CRESCERIN-LIKE PROTEIN CHE-12"/>
    <property type="match status" value="1"/>
</dbReference>
<comment type="caution">
    <text evidence="2">The sequence shown here is derived from an EMBL/GenBank/DDBJ whole genome shotgun (WGS) entry which is preliminary data.</text>
</comment>
<dbReference type="GO" id="GO:0005881">
    <property type="term" value="C:cytoplasmic microtubule"/>
    <property type="evidence" value="ECO:0007669"/>
    <property type="project" value="TreeGrafter"/>
</dbReference>
<evidence type="ECO:0000313" key="2">
    <source>
        <dbReference type="EMBL" id="RTG83340.1"/>
    </source>
</evidence>
<dbReference type="AlphaFoldDB" id="A0A430Q6J8"/>
<dbReference type="InterPro" id="IPR012340">
    <property type="entry name" value="NA-bd_OB-fold"/>
</dbReference>
<dbReference type="Gene3D" id="2.40.50.140">
    <property type="entry name" value="Nucleic acid-binding proteins"/>
    <property type="match status" value="1"/>
</dbReference>
<dbReference type="InterPro" id="IPR032245">
    <property type="entry name" value="RMI2"/>
</dbReference>
<dbReference type="InterPro" id="IPR011989">
    <property type="entry name" value="ARM-like"/>
</dbReference>
<dbReference type="PANTHER" id="PTHR21567">
    <property type="entry name" value="CLASP"/>
    <property type="match status" value="1"/>
</dbReference>
<organism evidence="2 3">
    <name type="scientific">Schistosoma bovis</name>
    <name type="common">Blood fluke</name>
    <dbReference type="NCBI Taxonomy" id="6184"/>
    <lineage>
        <taxon>Eukaryota</taxon>
        <taxon>Metazoa</taxon>
        <taxon>Spiralia</taxon>
        <taxon>Lophotrochozoa</taxon>
        <taxon>Platyhelminthes</taxon>
        <taxon>Trematoda</taxon>
        <taxon>Digenea</taxon>
        <taxon>Strigeidida</taxon>
        <taxon>Schistosomatoidea</taxon>
        <taxon>Schistosomatidae</taxon>
        <taxon>Schistosoma</taxon>
    </lineage>
</organism>
<name>A0A430Q6J8_SCHBO</name>